<dbReference type="InterPro" id="IPR036388">
    <property type="entry name" value="WH-like_DNA-bd_sf"/>
</dbReference>
<dbReference type="Pfam" id="PF01475">
    <property type="entry name" value="FUR"/>
    <property type="match status" value="1"/>
</dbReference>
<evidence type="ECO:0000256" key="4">
    <source>
        <dbReference type="ARBA" id="ARBA00023015"/>
    </source>
</evidence>
<proteinExistence type="inferred from homology"/>
<dbReference type="AlphaFoldDB" id="W4LXM3"/>
<organism evidence="9 10">
    <name type="scientific">Entotheonella factor</name>
    <dbReference type="NCBI Taxonomy" id="1429438"/>
    <lineage>
        <taxon>Bacteria</taxon>
        <taxon>Pseudomonadati</taxon>
        <taxon>Nitrospinota/Tectimicrobiota group</taxon>
        <taxon>Candidatus Tectimicrobiota</taxon>
        <taxon>Candidatus Entotheonellia</taxon>
        <taxon>Candidatus Entotheonellales</taxon>
        <taxon>Candidatus Entotheonellaceae</taxon>
        <taxon>Candidatus Entotheonella</taxon>
    </lineage>
</organism>
<feature type="binding site" evidence="8">
    <location>
        <position position="75"/>
    </location>
    <ligand>
        <name>Fe cation</name>
        <dbReference type="ChEBI" id="CHEBI:24875"/>
    </ligand>
</feature>
<evidence type="ECO:0000313" key="10">
    <source>
        <dbReference type="Proteomes" id="UP000019141"/>
    </source>
</evidence>
<sequence length="126" mass="14451">MERNTRQRESIRQVFEETDRPLGPQEVLEAAQSYIPGLGIATVYRTLKALTEEGWLIPVELPGEPQRYEIAGKGHHHHFRCRTCDRVFETNGCVTNLRRLVPRGFQLDRHEVVLYGTCETCVQSSA</sequence>
<dbReference type="Proteomes" id="UP000019141">
    <property type="component" value="Unassembled WGS sequence"/>
</dbReference>
<evidence type="ECO:0000313" key="9">
    <source>
        <dbReference type="EMBL" id="ETX02819.1"/>
    </source>
</evidence>
<reference evidence="9 10" key="1">
    <citation type="journal article" date="2014" name="Nature">
        <title>An environmental bacterial taxon with a large and distinct metabolic repertoire.</title>
        <authorList>
            <person name="Wilson M.C."/>
            <person name="Mori T."/>
            <person name="Ruckert C."/>
            <person name="Uria A.R."/>
            <person name="Helf M.J."/>
            <person name="Takada K."/>
            <person name="Gernert C."/>
            <person name="Steffens U.A."/>
            <person name="Heycke N."/>
            <person name="Schmitt S."/>
            <person name="Rinke C."/>
            <person name="Helfrich E.J."/>
            <person name="Brachmann A.O."/>
            <person name="Gurgui C."/>
            <person name="Wakimoto T."/>
            <person name="Kracht M."/>
            <person name="Crusemann M."/>
            <person name="Hentschel U."/>
            <person name="Abe I."/>
            <person name="Matsunaga S."/>
            <person name="Kalinowski J."/>
            <person name="Takeyama H."/>
            <person name="Piel J."/>
        </authorList>
    </citation>
    <scope>NUCLEOTIDE SEQUENCE [LARGE SCALE GENOMIC DNA]</scope>
    <source>
        <strain evidence="10">TSY1</strain>
    </source>
</reference>
<dbReference type="GO" id="GO:0045892">
    <property type="term" value="P:negative regulation of DNA-templated transcription"/>
    <property type="evidence" value="ECO:0007669"/>
    <property type="project" value="TreeGrafter"/>
</dbReference>
<feature type="binding site" evidence="7">
    <location>
        <position position="81"/>
    </location>
    <ligand>
        <name>Zn(2+)</name>
        <dbReference type="ChEBI" id="CHEBI:29105"/>
    </ligand>
</feature>
<accession>W4LXM3</accession>
<evidence type="ECO:0000256" key="2">
    <source>
        <dbReference type="ARBA" id="ARBA00022491"/>
    </source>
</evidence>
<name>W4LXM3_ENTF1</name>
<comment type="cofactor">
    <cofactor evidence="7">
        <name>Zn(2+)</name>
        <dbReference type="ChEBI" id="CHEBI:29105"/>
    </cofactor>
    <text evidence="7">Binds 1 zinc ion per subunit.</text>
</comment>
<feature type="binding site" evidence="7">
    <location>
        <position position="121"/>
    </location>
    <ligand>
        <name>Zn(2+)</name>
        <dbReference type="ChEBI" id="CHEBI:29105"/>
    </ligand>
</feature>
<evidence type="ECO:0000256" key="7">
    <source>
        <dbReference type="PIRSR" id="PIRSR602481-1"/>
    </source>
</evidence>
<dbReference type="Gene3D" id="3.30.1490.190">
    <property type="match status" value="1"/>
</dbReference>
<comment type="similarity">
    <text evidence="1">Belongs to the Fur family.</text>
</comment>
<dbReference type="PANTHER" id="PTHR33202">
    <property type="entry name" value="ZINC UPTAKE REGULATION PROTEIN"/>
    <property type="match status" value="1"/>
</dbReference>
<comment type="caution">
    <text evidence="9">The sequence shown here is derived from an EMBL/GenBank/DDBJ whole genome shotgun (WGS) entry which is preliminary data.</text>
</comment>
<dbReference type="GO" id="GO:0008270">
    <property type="term" value="F:zinc ion binding"/>
    <property type="evidence" value="ECO:0007669"/>
    <property type="project" value="TreeGrafter"/>
</dbReference>
<dbReference type="GO" id="GO:0000976">
    <property type="term" value="F:transcription cis-regulatory region binding"/>
    <property type="evidence" value="ECO:0007669"/>
    <property type="project" value="TreeGrafter"/>
</dbReference>
<dbReference type="CDD" id="cd07153">
    <property type="entry name" value="Fur_like"/>
    <property type="match status" value="1"/>
</dbReference>
<evidence type="ECO:0000256" key="8">
    <source>
        <dbReference type="PIRSR" id="PIRSR602481-2"/>
    </source>
</evidence>
<dbReference type="SUPFAM" id="SSF46785">
    <property type="entry name" value="Winged helix' DNA-binding domain"/>
    <property type="match status" value="1"/>
</dbReference>
<dbReference type="PATRIC" id="fig|1429438.4.peg.613"/>
<keyword evidence="5" id="KW-0238">DNA-binding</keyword>
<dbReference type="EMBL" id="AZHW01000106">
    <property type="protein sequence ID" value="ETX02819.1"/>
    <property type="molecule type" value="Genomic_DNA"/>
</dbReference>
<dbReference type="InterPro" id="IPR043135">
    <property type="entry name" value="Fur_C"/>
</dbReference>
<dbReference type="GO" id="GO:1900376">
    <property type="term" value="P:regulation of secondary metabolite biosynthetic process"/>
    <property type="evidence" value="ECO:0007669"/>
    <property type="project" value="TreeGrafter"/>
</dbReference>
<evidence type="ECO:0000256" key="5">
    <source>
        <dbReference type="ARBA" id="ARBA00023125"/>
    </source>
</evidence>
<keyword evidence="3 7" id="KW-0862">Zinc</keyword>
<dbReference type="InterPro" id="IPR036390">
    <property type="entry name" value="WH_DNA-bd_sf"/>
</dbReference>
<keyword evidence="8" id="KW-0408">Iron</keyword>
<feature type="binding site" evidence="7">
    <location>
        <position position="118"/>
    </location>
    <ligand>
        <name>Zn(2+)</name>
        <dbReference type="ChEBI" id="CHEBI:29105"/>
    </ligand>
</feature>
<evidence type="ECO:0000256" key="3">
    <source>
        <dbReference type="ARBA" id="ARBA00022833"/>
    </source>
</evidence>
<dbReference type="InterPro" id="IPR002481">
    <property type="entry name" value="FUR"/>
</dbReference>
<dbReference type="Gene3D" id="1.10.10.10">
    <property type="entry name" value="Winged helix-like DNA-binding domain superfamily/Winged helix DNA-binding domain"/>
    <property type="match status" value="1"/>
</dbReference>
<feature type="binding site" evidence="8">
    <location>
        <position position="110"/>
    </location>
    <ligand>
        <name>Fe cation</name>
        <dbReference type="ChEBI" id="CHEBI:24875"/>
    </ligand>
</feature>
<keyword evidence="6" id="KW-0804">Transcription</keyword>
<comment type="cofactor">
    <cofactor evidence="8">
        <name>Mn(2+)</name>
        <dbReference type="ChEBI" id="CHEBI:29035"/>
    </cofactor>
    <cofactor evidence="8">
        <name>Fe(2+)</name>
        <dbReference type="ChEBI" id="CHEBI:29033"/>
    </cofactor>
    <text evidence="8">Binds 1 Mn(2+) or Fe(2+) ion per subunit.</text>
</comment>
<keyword evidence="10" id="KW-1185">Reference proteome</keyword>
<protein>
    <submittedName>
        <fullName evidence="9">Fur family transcriptional regulator</fullName>
    </submittedName>
</protein>
<feature type="binding site" evidence="7">
    <location>
        <position position="84"/>
    </location>
    <ligand>
        <name>Zn(2+)</name>
        <dbReference type="ChEBI" id="CHEBI:29105"/>
    </ligand>
</feature>
<gene>
    <name evidence="9" type="ORF">ETSY1_02215</name>
</gene>
<dbReference type="GO" id="GO:0003700">
    <property type="term" value="F:DNA-binding transcription factor activity"/>
    <property type="evidence" value="ECO:0007669"/>
    <property type="project" value="InterPro"/>
</dbReference>
<evidence type="ECO:0000256" key="1">
    <source>
        <dbReference type="ARBA" id="ARBA00007957"/>
    </source>
</evidence>
<keyword evidence="7" id="KW-0479">Metal-binding</keyword>
<dbReference type="PANTHER" id="PTHR33202:SF22">
    <property type="entry name" value="HYDROGEN PEROXIDE SENSITIVE REPRESSOR"/>
    <property type="match status" value="1"/>
</dbReference>
<dbReference type="HOGENOM" id="CLU_096072_5_1_7"/>
<evidence type="ECO:0000256" key="6">
    <source>
        <dbReference type="ARBA" id="ARBA00023163"/>
    </source>
</evidence>
<keyword evidence="2" id="KW-0678">Repressor</keyword>
<keyword evidence="4" id="KW-0805">Transcription regulation</keyword>